<sequence>MSVQVSKSYEELRKAIETFQDTFADVLKTEGRLQPLSWASLSSGISRIRLQYEEKTGKGILGKTKGRFHRLCEGINDHASILKILPQEYAGPVCSSIELIVKASINHEQMGEDFASALEEVDEIICATHQGLALYPNHPRLQDLVAQLCCRVLEFVAIPLKWYSEGGGKRLRTSFNENSSKVYEKPLRRIRTLANFIDQAILLCSVAQGQETHSLMQRQYDAWSRHFKELHEERLRSKWQTDEAQYAPLRQAVNESNRRIREDPHGRLLLLSKFMMEPPSNVLGQPIKQILVREADQFAAEQRESHVVFAQDVRPSNANASSLVVLPEPRPDNRTVLHTAVEVEAASGGLNAFFDFDKVAPDAPEDDYFAETDVVQRLQEWVAGPWSSFLGVFGPFAASSDNAFQLLTSKYVQAAKEANIACVSYFCELPRGSLSPKRVPETIEASALLCALIRQMVLHLPANLPDAPPIEAQRFESLDGTMKTWDAALRLLSDLIGIAEAPVLLFAVYGMEMLEHDATRRHLVAFVETLRHHISATNADHGTRKIVKVLMVTSGNPQVLASTLNNEEICDMDRGDAAMKPGAARRGRMAMDDLDFGT</sequence>
<evidence type="ECO:0000259" key="1">
    <source>
        <dbReference type="Pfam" id="PF24809"/>
    </source>
</evidence>
<keyword evidence="3" id="KW-1185">Reference proteome</keyword>
<gene>
    <name evidence="2" type="ORF">N0V91_003115</name>
</gene>
<dbReference type="OrthoDB" id="4840035at2759"/>
<dbReference type="AlphaFoldDB" id="A0A9W8ZKT9"/>
<evidence type="ECO:0000313" key="3">
    <source>
        <dbReference type="Proteomes" id="UP001140510"/>
    </source>
</evidence>
<accession>A0A9W8ZKT9</accession>
<name>A0A9W8ZKT9_9PLEO</name>
<organism evidence="2 3">
    <name type="scientific">Didymella pomorum</name>
    <dbReference type="NCBI Taxonomy" id="749634"/>
    <lineage>
        <taxon>Eukaryota</taxon>
        <taxon>Fungi</taxon>
        <taxon>Dikarya</taxon>
        <taxon>Ascomycota</taxon>
        <taxon>Pezizomycotina</taxon>
        <taxon>Dothideomycetes</taxon>
        <taxon>Pleosporomycetidae</taxon>
        <taxon>Pleosporales</taxon>
        <taxon>Pleosporineae</taxon>
        <taxon>Didymellaceae</taxon>
        <taxon>Didymella</taxon>
    </lineage>
</organism>
<dbReference type="Pfam" id="PF24809">
    <property type="entry name" value="DUF7708"/>
    <property type="match status" value="1"/>
</dbReference>
<proteinExistence type="predicted"/>
<feature type="domain" description="DUF7708" evidence="1">
    <location>
        <begin position="69"/>
        <end position="200"/>
    </location>
</feature>
<dbReference type="InterPro" id="IPR056125">
    <property type="entry name" value="DUF7708"/>
</dbReference>
<comment type="caution">
    <text evidence="2">The sequence shown here is derived from an EMBL/GenBank/DDBJ whole genome shotgun (WGS) entry which is preliminary data.</text>
</comment>
<dbReference type="Proteomes" id="UP001140510">
    <property type="component" value="Unassembled WGS sequence"/>
</dbReference>
<dbReference type="EMBL" id="JAPEVA010000015">
    <property type="protein sequence ID" value="KAJ4408464.1"/>
    <property type="molecule type" value="Genomic_DNA"/>
</dbReference>
<protein>
    <recommendedName>
        <fullName evidence="1">DUF7708 domain-containing protein</fullName>
    </recommendedName>
</protein>
<evidence type="ECO:0000313" key="2">
    <source>
        <dbReference type="EMBL" id="KAJ4408464.1"/>
    </source>
</evidence>
<reference evidence="2" key="1">
    <citation type="submission" date="2022-10" db="EMBL/GenBank/DDBJ databases">
        <title>Tapping the CABI collections for fungal endophytes: first genome assemblies for Collariella, Neodidymelliopsis, Ascochyta clinopodiicola, Didymella pomorum, Didymosphaeria variabile, Neocosmospora piperis and Neocucurbitaria cava.</title>
        <authorList>
            <person name="Hill R."/>
        </authorList>
    </citation>
    <scope>NUCLEOTIDE SEQUENCE</scope>
    <source>
        <strain evidence="2">IMI 355091</strain>
    </source>
</reference>